<dbReference type="Gene3D" id="3.40.30.10">
    <property type="entry name" value="Glutaredoxin"/>
    <property type="match status" value="1"/>
</dbReference>
<evidence type="ECO:0000256" key="1">
    <source>
        <dbReference type="ARBA" id="ARBA00003330"/>
    </source>
</evidence>
<dbReference type="GO" id="GO:0045454">
    <property type="term" value="P:cell redox homeostasis"/>
    <property type="evidence" value="ECO:0007669"/>
    <property type="project" value="TreeGrafter"/>
</dbReference>
<keyword evidence="4" id="KW-0575">Peroxidase</keyword>
<evidence type="ECO:0000256" key="8">
    <source>
        <dbReference type="ARBA" id="ARBA00023284"/>
    </source>
</evidence>
<evidence type="ECO:0000313" key="14">
    <source>
        <dbReference type="EMBL" id="OGM21345.1"/>
    </source>
</evidence>
<evidence type="ECO:0000256" key="3">
    <source>
        <dbReference type="ARBA" id="ARBA00013017"/>
    </source>
</evidence>
<dbReference type="Pfam" id="PF00578">
    <property type="entry name" value="AhpC-TSA"/>
    <property type="match status" value="1"/>
</dbReference>
<feature type="active site" description="Cysteine sulfenic acid (-SOH) intermediate; for peroxidase activity" evidence="12">
    <location>
        <position position="44"/>
    </location>
</feature>
<reference evidence="14 15" key="1">
    <citation type="journal article" date="2016" name="Nat. Commun.">
        <title>Thousands of microbial genomes shed light on interconnected biogeochemical processes in an aquifer system.</title>
        <authorList>
            <person name="Anantharaman K."/>
            <person name="Brown C.T."/>
            <person name="Hug L.A."/>
            <person name="Sharon I."/>
            <person name="Castelle C.J."/>
            <person name="Probst A.J."/>
            <person name="Thomas B.C."/>
            <person name="Singh A."/>
            <person name="Wilkins M.J."/>
            <person name="Karaoz U."/>
            <person name="Brodie E.L."/>
            <person name="Williams K.H."/>
            <person name="Hubbard S.S."/>
            <person name="Banfield J.F."/>
        </authorList>
    </citation>
    <scope>NUCLEOTIDE SEQUENCE [LARGE SCALE GENOMIC DNA]</scope>
</reference>
<gene>
    <name evidence="14" type="ORF">A2771_03550</name>
</gene>
<dbReference type="InterPro" id="IPR050924">
    <property type="entry name" value="Peroxiredoxin_BCP/PrxQ"/>
</dbReference>
<feature type="domain" description="Thioredoxin" evidence="13">
    <location>
        <begin position="2"/>
        <end position="146"/>
    </location>
</feature>
<proteinExistence type="inferred from homology"/>
<dbReference type="InterPro" id="IPR036249">
    <property type="entry name" value="Thioredoxin-like_sf"/>
</dbReference>
<name>A0A1F7Y466_9BACT</name>
<comment type="function">
    <text evidence="1">Thiol-specific peroxidase that catalyzes the reduction of hydrogen peroxide and organic hydroperoxides to water and alcohols, respectively. Plays a role in cell protection against oxidative stress by detoxifying peroxides and as sensor of hydrogen peroxide-mediated signaling events.</text>
</comment>
<dbReference type="SUPFAM" id="SSF52833">
    <property type="entry name" value="Thioredoxin-like"/>
    <property type="match status" value="1"/>
</dbReference>
<comment type="caution">
    <text evidence="14">The sequence shown here is derived from an EMBL/GenBank/DDBJ whole genome shotgun (WGS) entry which is preliminary data.</text>
</comment>
<accession>A0A1F7Y466</accession>
<dbReference type="InterPro" id="IPR024706">
    <property type="entry name" value="Peroxiredoxin_AhpC-typ"/>
</dbReference>
<dbReference type="GO" id="GO:0008379">
    <property type="term" value="F:thioredoxin peroxidase activity"/>
    <property type="evidence" value="ECO:0007669"/>
    <property type="project" value="TreeGrafter"/>
</dbReference>
<evidence type="ECO:0000256" key="12">
    <source>
        <dbReference type="PIRSR" id="PIRSR000239-1"/>
    </source>
</evidence>
<dbReference type="PIRSF" id="PIRSF000239">
    <property type="entry name" value="AHPC"/>
    <property type="match status" value="1"/>
</dbReference>
<dbReference type="EC" id="1.11.1.24" evidence="3"/>
<dbReference type="InterPro" id="IPR013766">
    <property type="entry name" value="Thioredoxin_domain"/>
</dbReference>
<comment type="subunit">
    <text evidence="2">Monomer.</text>
</comment>
<dbReference type="Proteomes" id="UP000176741">
    <property type="component" value="Unassembled WGS sequence"/>
</dbReference>
<dbReference type="InterPro" id="IPR000866">
    <property type="entry name" value="AhpC/TSA"/>
</dbReference>
<keyword evidence="5" id="KW-0049">Antioxidant</keyword>
<evidence type="ECO:0000256" key="4">
    <source>
        <dbReference type="ARBA" id="ARBA00022559"/>
    </source>
</evidence>
<evidence type="ECO:0000256" key="7">
    <source>
        <dbReference type="ARBA" id="ARBA00023157"/>
    </source>
</evidence>
<sequence>MLAVNDKAPDFKLADQNGNVLSLSDYLGRWLLIYFYPKDFTPGCTKEACSFRDNFSLYKDKLEIVGISGDSVKSHEKFAEKYELPFPLLADPDKKTIKAYGADGIIFAKRTSFLLNPEGLIKKIYPKVDPAVHAEQIINDIDKLIFR</sequence>
<comment type="catalytic activity">
    <reaction evidence="11">
        <text>a hydroperoxide + [thioredoxin]-dithiol = an alcohol + [thioredoxin]-disulfide + H2O</text>
        <dbReference type="Rhea" id="RHEA:62620"/>
        <dbReference type="Rhea" id="RHEA-COMP:10698"/>
        <dbReference type="Rhea" id="RHEA-COMP:10700"/>
        <dbReference type="ChEBI" id="CHEBI:15377"/>
        <dbReference type="ChEBI" id="CHEBI:29950"/>
        <dbReference type="ChEBI" id="CHEBI:30879"/>
        <dbReference type="ChEBI" id="CHEBI:35924"/>
        <dbReference type="ChEBI" id="CHEBI:50058"/>
        <dbReference type="EC" id="1.11.1.24"/>
    </reaction>
</comment>
<evidence type="ECO:0000256" key="10">
    <source>
        <dbReference type="ARBA" id="ARBA00038489"/>
    </source>
</evidence>
<evidence type="ECO:0000256" key="5">
    <source>
        <dbReference type="ARBA" id="ARBA00022862"/>
    </source>
</evidence>
<dbReference type="EMBL" id="MGGD01000013">
    <property type="protein sequence ID" value="OGM21345.1"/>
    <property type="molecule type" value="Genomic_DNA"/>
</dbReference>
<evidence type="ECO:0000256" key="6">
    <source>
        <dbReference type="ARBA" id="ARBA00023002"/>
    </source>
</evidence>
<keyword evidence="7" id="KW-1015">Disulfide bond</keyword>
<keyword evidence="8" id="KW-0676">Redox-active center</keyword>
<organism evidence="14 15">
    <name type="scientific">Candidatus Woesebacteria bacterium RIFCSPHIGHO2_01_FULL_38_26b</name>
    <dbReference type="NCBI Taxonomy" id="1802491"/>
    <lineage>
        <taxon>Bacteria</taxon>
        <taxon>Candidatus Woeseibacteriota</taxon>
    </lineage>
</organism>
<evidence type="ECO:0000313" key="15">
    <source>
        <dbReference type="Proteomes" id="UP000176741"/>
    </source>
</evidence>
<evidence type="ECO:0000256" key="2">
    <source>
        <dbReference type="ARBA" id="ARBA00011245"/>
    </source>
</evidence>
<comment type="similarity">
    <text evidence="10">Belongs to the peroxiredoxin family. BCP/PrxQ subfamily.</text>
</comment>
<protein>
    <recommendedName>
        <fullName evidence="3">thioredoxin-dependent peroxiredoxin</fullName>
        <ecNumber evidence="3">1.11.1.24</ecNumber>
    </recommendedName>
    <alternativeName>
        <fullName evidence="9">Thioredoxin peroxidase</fullName>
    </alternativeName>
</protein>
<dbReference type="FunFam" id="3.40.30.10:FF:000007">
    <property type="entry name" value="Thioredoxin-dependent thiol peroxidase"/>
    <property type="match status" value="1"/>
</dbReference>
<evidence type="ECO:0000256" key="11">
    <source>
        <dbReference type="ARBA" id="ARBA00049091"/>
    </source>
</evidence>
<dbReference type="AlphaFoldDB" id="A0A1F7Y466"/>
<dbReference type="GO" id="GO:0005737">
    <property type="term" value="C:cytoplasm"/>
    <property type="evidence" value="ECO:0007669"/>
    <property type="project" value="TreeGrafter"/>
</dbReference>
<dbReference type="PANTHER" id="PTHR42801:SF4">
    <property type="entry name" value="AHPC_TSA FAMILY PROTEIN"/>
    <property type="match status" value="1"/>
</dbReference>
<dbReference type="CDD" id="cd03017">
    <property type="entry name" value="PRX_BCP"/>
    <property type="match status" value="1"/>
</dbReference>
<evidence type="ECO:0000259" key="13">
    <source>
        <dbReference type="PROSITE" id="PS51352"/>
    </source>
</evidence>
<keyword evidence="6" id="KW-0560">Oxidoreductase</keyword>
<dbReference type="PROSITE" id="PS51352">
    <property type="entry name" value="THIOREDOXIN_2"/>
    <property type="match status" value="1"/>
</dbReference>
<dbReference type="GO" id="GO:0034599">
    <property type="term" value="P:cellular response to oxidative stress"/>
    <property type="evidence" value="ECO:0007669"/>
    <property type="project" value="TreeGrafter"/>
</dbReference>
<evidence type="ECO:0000256" key="9">
    <source>
        <dbReference type="ARBA" id="ARBA00032824"/>
    </source>
</evidence>
<dbReference type="PANTHER" id="PTHR42801">
    <property type="entry name" value="THIOREDOXIN-DEPENDENT PEROXIDE REDUCTASE"/>
    <property type="match status" value="1"/>
</dbReference>